<keyword evidence="4" id="KW-0433">Leucine-rich repeat</keyword>
<feature type="signal peptide" evidence="13">
    <location>
        <begin position="1"/>
        <end position="20"/>
    </location>
</feature>
<evidence type="ECO:0000256" key="8">
    <source>
        <dbReference type="ARBA" id="ARBA00022989"/>
    </source>
</evidence>
<dbReference type="InterPro" id="IPR003591">
    <property type="entry name" value="Leu-rich_rpt_typical-subtyp"/>
</dbReference>
<evidence type="ECO:0000256" key="9">
    <source>
        <dbReference type="ARBA" id="ARBA00023136"/>
    </source>
</evidence>
<dbReference type="SMART" id="SM00369">
    <property type="entry name" value="LRR_TYP"/>
    <property type="match status" value="11"/>
</dbReference>
<evidence type="ECO:0000256" key="10">
    <source>
        <dbReference type="ARBA" id="ARBA00023170"/>
    </source>
</evidence>
<dbReference type="FunFam" id="3.80.10.10:FF:000041">
    <property type="entry name" value="LRR receptor-like serine/threonine-protein kinase ERECTA"/>
    <property type="match status" value="2"/>
</dbReference>
<evidence type="ECO:0000256" key="12">
    <source>
        <dbReference type="SAM" id="Phobius"/>
    </source>
</evidence>
<dbReference type="FunFam" id="3.80.10.10:FF:000095">
    <property type="entry name" value="LRR receptor-like serine/threonine-protein kinase GSO1"/>
    <property type="match status" value="1"/>
</dbReference>
<sequence>MRILLFSWLFLLPLLQILSSKDVLFVSCQCLEDQRSLLLKLKESFSYNSSSSTKLVRWNNSINCCQWDGVTCDSFGHVISLELDSETISGQIGNPSSLFNLQHLEKLNLAYNNFNSLIPGGLLSTLTNLTYLNLSNAGFIGQIPLDLARMSRLVTLDISTRFPVQPLKMENPNLKTLIQNLTELRELHLDGANISAQGVEWCNALSSLSHLSVLSLSDCHLSGPIHSSLSVLHSLSVIILDNNNLSSKVPNFFTNFSNLTSLSLSSCGLLGKFPENILQVPTLQKLDLSQNNRLTGSLPQFLESGSFRTIVISYTNFSGSLPDSIGFLRALSALDLSNCNFSGTIPSTMTNLTELLYLDISFNNFNGTIPSFLKSKNLQYIDFSRNDLTGPITPTHFEGLASLSFINLGYNSINGSIPPYLFTLPSLQKLQLSNNQFDGQVHEFLNANSSKLDTLDLSSNQLKGPIPKSFFELEKLNVLSLSYNNFSDSVQLETIKKLSNLTKLDLSYNNLSIQTRSSNSTVTTFPRLSILKLASCHLQDFPELKNQFRMIHLDLSNNEIEGEIPRWLWQIGNGSLEQLNLSCNHLVDLEKNYSMPNLVVLDLHSNHLQGEFPIPPQTASYVDYSSNKFNNSMSPLIGEAISSAIFFSVSNNKLVGHIPESICKVSYLQVLDLSGNTLTGRVPDCLFENMEFLGVLNLGTNNLSGDIPDKFSVTCALKTLDLSRNAIEGNVPRSLVNCTSLEVLNIGNNRIKDTFPCMLKNSSSLRVLVLRSNRFHGVLNCSITNESWSHLQILDIASNNFSGSISQRCFSNWRGMITGNKNGQSDQGHLYFDILELSGIYYQDTITVTSKGLELELVKILTVFTSIDISSNKFEGEIPETVGQLSALYVLNLSHNALTGTIPKSIGNLTQLESLDLSMNQLCGTIPSEIAALTFLSFLNLSFNHLFGSVPSGRQLQTFTETSFEGNNGLCGFPLNTRCNNNDALVPSSVDANSESKSGFDWHFIFTGLGFGVGAAVIFAPLTVWKEGRDWSDKHLKRILLLIFPRYRFSYTRYDEGKVKAVEYSEDELSDETEDYDEDEFEVEHEAFRGKYCVFCSKLDVHRTRAVHNPKCTCRTTSPIYLASPTSSSALVVLYHQHF</sequence>
<comment type="similarity">
    <text evidence="2">Belongs to the RLP family.</text>
</comment>
<evidence type="ECO:0000313" key="16">
    <source>
        <dbReference type="Proteomes" id="UP001630127"/>
    </source>
</evidence>
<dbReference type="Proteomes" id="UP001630127">
    <property type="component" value="Unassembled WGS sequence"/>
</dbReference>
<evidence type="ECO:0000256" key="7">
    <source>
        <dbReference type="ARBA" id="ARBA00022737"/>
    </source>
</evidence>
<evidence type="ECO:0000256" key="2">
    <source>
        <dbReference type="ARBA" id="ARBA00009592"/>
    </source>
</evidence>
<evidence type="ECO:0000256" key="4">
    <source>
        <dbReference type="ARBA" id="ARBA00022614"/>
    </source>
</evidence>
<dbReference type="Pfam" id="PF08263">
    <property type="entry name" value="LRRNT_2"/>
    <property type="match status" value="1"/>
</dbReference>
<dbReference type="AlphaFoldDB" id="A0ABD3AZ88"/>
<dbReference type="PANTHER" id="PTHR48052">
    <property type="entry name" value="UNNAMED PRODUCT"/>
    <property type="match status" value="1"/>
</dbReference>
<dbReference type="GO" id="GO:0051707">
    <property type="term" value="P:response to other organism"/>
    <property type="evidence" value="ECO:0007669"/>
    <property type="project" value="UniProtKB-ARBA"/>
</dbReference>
<evidence type="ECO:0000259" key="14">
    <source>
        <dbReference type="Pfam" id="PF08263"/>
    </source>
</evidence>
<dbReference type="SMART" id="SM00365">
    <property type="entry name" value="LRR_SD22"/>
    <property type="match status" value="4"/>
</dbReference>
<comment type="caution">
    <text evidence="15">The sequence shown here is derived from an EMBL/GenBank/DDBJ whole genome shotgun (WGS) entry which is preliminary data.</text>
</comment>
<organism evidence="15 16">
    <name type="scientific">Cinchona calisaya</name>
    <dbReference type="NCBI Taxonomy" id="153742"/>
    <lineage>
        <taxon>Eukaryota</taxon>
        <taxon>Viridiplantae</taxon>
        <taxon>Streptophyta</taxon>
        <taxon>Embryophyta</taxon>
        <taxon>Tracheophyta</taxon>
        <taxon>Spermatophyta</taxon>
        <taxon>Magnoliopsida</taxon>
        <taxon>eudicotyledons</taxon>
        <taxon>Gunneridae</taxon>
        <taxon>Pentapetalae</taxon>
        <taxon>asterids</taxon>
        <taxon>lamiids</taxon>
        <taxon>Gentianales</taxon>
        <taxon>Rubiaceae</taxon>
        <taxon>Cinchonoideae</taxon>
        <taxon>Cinchoneae</taxon>
        <taxon>Cinchona</taxon>
    </lineage>
</organism>
<evidence type="ECO:0000256" key="5">
    <source>
        <dbReference type="ARBA" id="ARBA00022692"/>
    </source>
</evidence>
<feature type="chain" id="PRO_5044755838" description="Leucine-rich repeat-containing N-terminal plant-type domain-containing protein" evidence="13">
    <location>
        <begin position="21"/>
        <end position="1139"/>
    </location>
</feature>
<evidence type="ECO:0000256" key="3">
    <source>
        <dbReference type="ARBA" id="ARBA00022475"/>
    </source>
</evidence>
<keyword evidence="6 13" id="KW-0732">Signal</keyword>
<name>A0ABD3AZ88_9GENT</name>
<dbReference type="PANTHER" id="PTHR48052:SF8">
    <property type="entry name" value="LRR RECEPTOR-LIKE SERINE_THREONINE-PROTEIN KINASE FLS2"/>
    <property type="match status" value="1"/>
</dbReference>
<gene>
    <name evidence="15" type="ORF">ACH5RR_005011</name>
</gene>
<keyword evidence="10" id="KW-0675">Receptor</keyword>
<dbReference type="GO" id="GO:0006952">
    <property type="term" value="P:defense response"/>
    <property type="evidence" value="ECO:0007669"/>
    <property type="project" value="UniProtKB-ARBA"/>
</dbReference>
<keyword evidence="16" id="KW-1185">Reference proteome</keyword>
<dbReference type="InterPro" id="IPR001611">
    <property type="entry name" value="Leu-rich_rpt"/>
</dbReference>
<dbReference type="PRINTS" id="PR00019">
    <property type="entry name" value="LEURICHRPT"/>
</dbReference>
<evidence type="ECO:0000256" key="1">
    <source>
        <dbReference type="ARBA" id="ARBA00004251"/>
    </source>
</evidence>
<feature type="domain" description="Leucine-rich repeat-containing N-terminal plant-type" evidence="14">
    <location>
        <begin position="32"/>
        <end position="73"/>
    </location>
</feature>
<protein>
    <recommendedName>
        <fullName evidence="14">Leucine-rich repeat-containing N-terminal plant-type domain-containing protein</fullName>
    </recommendedName>
</protein>
<keyword evidence="3" id="KW-1003">Cell membrane</keyword>
<accession>A0ABD3AZ88</accession>
<dbReference type="SUPFAM" id="SSF52058">
    <property type="entry name" value="L domain-like"/>
    <property type="match status" value="3"/>
</dbReference>
<evidence type="ECO:0000256" key="13">
    <source>
        <dbReference type="SAM" id="SignalP"/>
    </source>
</evidence>
<dbReference type="InterPro" id="IPR013210">
    <property type="entry name" value="LRR_N_plant-typ"/>
</dbReference>
<proteinExistence type="inferred from homology"/>
<dbReference type="Gene3D" id="3.80.10.10">
    <property type="entry name" value="Ribonuclease Inhibitor"/>
    <property type="match status" value="3"/>
</dbReference>
<dbReference type="Pfam" id="PF13855">
    <property type="entry name" value="LRR_8"/>
    <property type="match status" value="4"/>
</dbReference>
<keyword evidence="8 12" id="KW-1133">Transmembrane helix</keyword>
<keyword evidence="9 12" id="KW-0472">Membrane</keyword>
<keyword evidence="11" id="KW-0325">Glycoprotein</keyword>
<keyword evidence="5 12" id="KW-0812">Transmembrane</keyword>
<keyword evidence="7" id="KW-0677">Repeat</keyword>
<dbReference type="PROSITE" id="PS51450">
    <property type="entry name" value="LRR"/>
    <property type="match status" value="1"/>
</dbReference>
<evidence type="ECO:0000313" key="15">
    <source>
        <dbReference type="EMBL" id="KAL3536550.1"/>
    </source>
</evidence>
<feature type="transmembrane region" description="Helical" evidence="12">
    <location>
        <begin position="1002"/>
        <end position="1025"/>
    </location>
</feature>
<comment type="subcellular location">
    <subcellularLocation>
        <location evidence="1">Cell membrane</location>
        <topology evidence="1">Single-pass type I membrane protein</topology>
    </subcellularLocation>
</comment>
<dbReference type="EMBL" id="JBJUIK010000002">
    <property type="protein sequence ID" value="KAL3536550.1"/>
    <property type="molecule type" value="Genomic_DNA"/>
</dbReference>
<evidence type="ECO:0000256" key="11">
    <source>
        <dbReference type="ARBA" id="ARBA00023180"/>
    </source>
</evidence>
<reference evidence="15 16" key="1">
    <citation type="submission" date="2024-11" db="EMBL/GenBank/DDBJ databases">
        <title>A near-complete genome assembly of Cinchona calisaya.</title>
        <authorList>
            <person name="Lian D.C."/>
            <person name="Zhao X.W."/>
            <person name="Wei L."/>
        </authorList>
    </citation>
    <scope>NUCLEOTIDE SEQUENCE [LARGE SCALE GENOMIC DNA]</scope>
    <source>
        <tissue evidence="15">Nenye</tissue>
    </source>
</reference>
<dbReference type="GO" id="GO:0005886">
    <property type="term" value="C:plasma membrane"/>
    <property type="evidence" value="ECO:0007669"/>
    <property type="project" value="UniProtKB-SubCell"/>
</dbReference>
<evidence type="ECO:0000256" key="6">
    <source>
        <dbReference type="ARBA" id="ARBA00022729"/>
    </source>
</evidence>
<dbReference type="InterPro" id="IPR032675">
    <property type="entry name" value="LRR_dom_sf"/>
</dbReference>
<dbReference type="FunFam" id="3.80.10.10:FF:000111">
    <property type="entry name" value="LRR receptor-like serine/threonine-protein kinase ERECTA"/>
    <property type="match status" value="1"/>
</dbReference>
<dbReference type="Pfam" id="PF00560">
    <property type="entry name" value="LRR_1"/>
    <property type="match status" value="6"/>
</dbReference>